<name>A0ABY1YC39_9HYPH</name>
<dbReference type="EC" id="3.1.-.-" evidence="6"/>
<dbReference type="RefSeq" id="WP_130977243.1">
    <property type="nucleotide sequence ID" value="NZ_SISF01000023.1"/>
</dbReference>
<comment type="function">
    <text evidence="6">May nick specific sequences that contain T:G mispairs resulting from m5C-deamination.</text>
</comment>
<dbReference type="EMBL" id="SISF01000023">
    <property type="protein sequence ID" value="TBN17033.1"/>
    <property type="molecule type" value="Genomic_DNA"/>
</dbReference>
<reference evidence="7 8" key="1">
    <citation type="submission" date="2019-02" db="EMBL/GenBank/DDBJ databases">
        <title>Current taxonomic status of genus Agrobacterium and description of Agrobacterium cavarae sp. nov. isolated from maize roots.</title>
        <authorList>
            <person name="Flores-Felix J.D."/>
            <person name="Menendez E."/>
            <person name="Ramirez-Bahena M.H."/>
            <person name="Garcia-Fraile P."/>
            <person name="Velazquez E."/>
        </authorList>
    </citation>
    <scope>NUCLEOTIDE SEQUENCE [LARGE SCALE GENOMIC DNA]</scope>
    <source>
        <strain evidence="7 8">RZME10</strain>
    </source>
</reference>
<dbReference type="SUPFAM" id="SSF52980">
    <property type="entry name" value="Restriction endonuclease-like"/>
    <property type="match status" value="1"/>
</dbReference>
<evidence type="ECO:0000313" key="8">
    <source>
        <dbReference type="Proteomes" id="UP000294239"/>
    </source>
</evidence>
<keyword evidence="1 6" id="KW-0540">Nuclease</keyword>
<evidence type="ECO:0000256" key="4">
    <source>
        <dbReference type="ARBA" id="ARBA00022801"/>
    </source>
</evidence>
<dbReference type="PIRSF" id="PIRSF018267">
    <property type="entry name" value="VSR_endonuc"/>
    <property type="match status" value="1"/>
</dbReference>
<keyword evidence="4 6" id="KW-0378">Hydrolase</keyword>
<dbReference type="CDD" id="cd00221">
    <property type="entry name" value="Vsr"/>
    <property type="match status" value="1"/>
</dbReference>
<comment type="similarity">
    <text evidence="6">Belongs to the vsr family.</text>
</comment>
<accession>A0ABY1YC39</accession>
<dbReference type="Pfam" id="PF03852">
    <property type="entry name" value="Vsr"/>
    <property type="match status" value="1"/>
</dbReference>
<organism evidence="7 8">
    <name type="scientific">Agrobacterium cavarae</name>
    <dbReference type="NCBI Taxonomy" id="2528239"/>
    <lineage>
        <taxon>Bacteria</taxon>
        <taxon>Pseudomonadati</taxon>
        <taxon>Pseudomonadota</taxon>
        <taxon>Alphaproteobacteria</taxon>
        <taxon>Hyphomicrobiales</taxon>
        <taxon>Rhizobiaceae</taxon>
        <taxon>Rhizobium/Agrobacterium group</taxon>
        <taxon>Agrobacterium</taxon>
    </lineage>
</organism>
<evidence type="ECO:0000256" key="1">
    <source>
        <dbReference type="ARBA" id="ARBA00022722"/>
    </source>
</evidence>
<dbReference type="GO" id="GO:0004519">
    <property type="term" value="F:endonuclease activity"/>
    <property type="evidence" value="ECO:0007669"/>
    <property type="project" value="UniProtKB-KW"/>
</dbReference>
<dbReference type="InterPro" id="IPR011335">
    <property type="entry name" value="Restrct_endonuc-II-like"/>
</dbReference>
<evidence type="ECO:0000256" key="5">
    <source>
        <dbReference type="ARBA" id="ARBA00023204"/>
    </source>
</evidence>
<evidence type="ECO:0000313" key="7">
    <source>
        <dbReference type="EMBL" id="TBN17033.1"/>
    </source>
</evidence>
<comment type="caution">
    <text evidence="7">The sequence shown here is derived from an EMBL/GenBank/DDBJ whole genome shotgun (WGS) entry which is preliminary data.</text>
</comment>
<protein>
    <recommendedName>
        <fullName evidence="6">Very short patch repair endonuclease</fullName>
        <ecNumber evidence="6">3.1.-.-</ecNumber>
    </recommendedName>
</protein>
<sequence>MSRRAPLPLKPGTAAHRAWNMSRIRGKDTKPELVVRRLLFADGFRYRLHAADLPGRPDIVFRSRRKVIFVHGCFWHQHSGCRNANIPKTRTDFWITKLMSNVFRDQSVLHQLSEKGWSALVIWECETKDIDRLRVKLHEFLRYSAVLGSE</sequence>
<evidence type="ECO:0000256" key="6">
    <source>
        <dbReference type="PIRNR" id="PIRNR018267"/>
    </source>
</evidence>
<evidence type="ECO:0000256" key="2">
    <source>
        <dbReference type="ARBA" id="ARBA00022759"/>
    </source>
</evidence>
<gene>
    <name evidence="7" type="primary">vsr</name>
    <name evidence="7" type="ORF">EYC79_04300</name>
</gene>
<keyword evidence="5 6" id="KW-0234">DNA repair</keyword>
<dbReference type="GeneID" id="301040397"/>
<dbReference type="Gene3D" id="3.40.960.10">
    <property type="entry name" value="VSR Endonuclease"/>
    <property type="match status" value="1"/>
</dbReference>
<evidence type="ECO:0000256" key="3">
    <source>
        <dbReference type="ARBA" id="ARBA00022763"/>
    </source>
</evidence>
<keyword evidence="3 6" id="KW-0227">DNA damage</keyword>
<keyword evidence="8" id="KW-1185">Reference proteome</keyword>
<dbReference type="InterPro" id="IPR004603">
    <property type="entry name" value="DNA_mismatch_endonuc_vsr"/>
</dbReference>
<dbReference type="Proteomes" id="UP000294239">
    <property type="component" value="Unassembled WGS sequence"/>
</dbReference>
<dbReference type="NCBIfam" id="TIGR00632">
    <property type="entry name" value="vsr"/>
    <property type="match status" value="1"/>
</dbReference>
<proteinExistence type="inferred from homology"/>
<keyword evidence="2 6" id="KW-0255">Endonuclease</keyword>